<comment type="similarity">
    <text evidence="1 3">Belongs to the type-B carboxylesterase/lipase family.</text>
</comment>
<protein>
    <recommendedName>
        <fullName evidence="3">Carboxylic ester hydrolase</fullName>
        <ecNumber evidence="3">3.1.1.-</ecNumber>
    </recommendedName>
</protein>
<reference evidence="5" key="1">
    <citation type="submission" date="2023-06" db="EMBL/GenBank/DDBJ databases">
        <title>Conoideocrella luteorostrata (Hypocreales: Clavicipitaceae), a potential biocontrol fungus for elongate hemlock scale in United States Christmas tree production areas.</title>
        <authorList>
            <person name="Barrett H."/>
            <person name="Lovett B."/>
            <person name="Macias A.M."/>
            <person name="Stajich J.E."/>
            <person name="Kasson M.T."/>
        </authorList>
    </citation>
    <scope>NUCLEOTIDE SEQUENCE</scope>
    <source>
        <strain evidence="5">ARSEF 14590</strain>
    </source>
</reference>
<dbReference type="Pfam" id="PF00135">
    <property type="entry name" value="COesterase"/>
    <property type="match status" value="1"/>
</dbReference>
<evidence type="ECO:0000313" key="6">
    <source>
        <dbReference type="Proteomes" id="UP001251528"/>
    </source>
</evidence>
<dbReference type="PROSITE" id="PS00941">
    <property type="entry name" value="CARBOXYLESTERASE_B_2"/>
    <property type="match status" value="1"/>
</dbReference>
<dbReference type="Gene3D" id="3.40.50.1820">
    <property type="entry name" value="alpha/beta hydrolase"/>
    <property type="match status" value="1"/>
</dbReference>
<dbReference type="SUPFAM" id="SSF53474">
    <property type="entry name" value="alpha/beta-Hydrolases"/>
    <property type="match status" value="1"/>
</dbReference>
<feature type="domain" description="Carboxylesterase type B" evidence="4">
    <location>
        <begin position="15"/>
        <end position="483"/>
    </location>
</feature>
<dbReference type="AlphaFoldDB" id="A0AAJ0CRU0"/>
<keyword evidence="2 3" id="KW-0378">Hydrolase</keyword>
<evidence type="ECO:0000313" key="5">
    <source>
        <dbReference type="EMBL" id="KAK2599035.1"/>
    </source>
</evidence>
<dbReference type="InterPro" id="IPR029058">
    <property type="entry name" value="AB_hydrolase_fold"/>
</dbReference>
<organism evidence="5 6">
    <name type="scientific">Conoideocrella luteorostrata</name>
    <dbReference type="NCBI Taxonomy" id="1105319"/>
    <lineage>
        <taxon>Eukaryota</taxon>
        <taxon>Fungi</taxon>
        <taxon>Dikarya</taxon>
        <taxon>Ascomycota</taxon>
        <taxon>Pezizomycotina</taxon>
        <taxon>Sordariomycetes</taxon>
        <taxon>Hypocreomycetidae</taxon>
        <taxon>Hypocreales</taxon>
        <taxon>Clavicipitaceae</taxon>
        <taxon>Conoideocrella</taxon>
    </lineage>
</organism>
<name>A0AAJ0CRU0_9HYPO</name>
<dbReference type="GO" id="GO:0016787">
    <property type="term" value="F:hydrolase activity"/>
    <property type="evidence" value="ECO:0007669"/>
    <property type="project" value="UniProtKB-KW"/>
</dbReference>
<dbReference type="PANTHER" id="PTHR11559">
    <property type="entry name" value="CARBOXYLESTERASE"/>
    <property type="match status" value="1"/>
</dbReference>
<gene>
    <name evidence="5" type="ORF">QQS21_005502</name>
</gene>
<keyword evidence="6" id="KW-1185">Reference proteome</keyword>
<dbReference type="InterPro" id="IPR019819">
    <property type="entry name" value="Carboxylesterase_B_CS"/>
</dbReference>
<dbReference type="Proteomes" id="UP001251528">
    <property type="component" value="Unassembled WGS sequence"/>
</dbReference>
<dbReference type="EMBL" id="JASWJB010000092">
    <property type="protein sequence ID" value="KAK2599035.1"/>
    <property type="molecule type" value="Genomic_DNA"/>
</dbReference>
<dbReference type="InterPro" id="IPR019826">
    <property type="entry name" value="Carboxylesterase_B_AS"/>
</dbReference>
<dbReference type="EC" id="3.1.1.-" evidence="3"/>
<accession>A0AAJ0CRU0</accession>
<dbReference type="InterPro" id="IPR002018">
    <property type="entry name" value="CarbesteraseB"/>
</dbReference>
<evidence type="ECO:0000259" key="4">
    <source>
        <dbReference type="Pfam" id="PF00135"/>
    </source>
</evidence>
<evidence type="ECO:0000256" key="3">
    <source>
        <dbReference type="RuleBase" id="RU361235"/>
    </source>
</evidence>
<evidence type="ECO:0000256" key="2">
    <source>
        <dbReference type="ARBA" id="ARBA00022801"/>
    </source>
</evidence>
<evidence type="ECO:0000256" key="1">
    <source>
        <dbReference type="ARBA" id="ARBA00005964"/>
    </source>
</evidence>
<sequence>MPPQPLSIANATYNNGILNATALGSTCIQWHKTFAWEDPQPSEDCLYLNVYVPANSKTDAALPVKVFAFGGGNNAGAANFPLYDSCSLATDSIVVTFNYRLGPLGFMALEKAGIGGNMAIQDYLAALQWVQQSITRFGGDARKVMLFGQSAGAADSFVVSTLPDVKDLVMAVGLESGGGQDLTPNDLAQEVGESYAQTLGCKADDLRCLQAKSVKHLLEARPKIPALQQNGPSLGSEFGLNIPNRRNLNSAVLDGKIVKDQPLQVGSKVPILTGFNQYDSTLFVVPLFKDRSTVTEKNYSDFLNQWGDNGAVIGKQYPLSQFTAGGVSTADAVVNAITRITTAAGFMCPVYRNLRATTAAGTPAFSYRFNHTPSCSWLWTGGMESPSSKHLPLYKSAHTSELAFVFNGLVNQPWGNGSCNATATEHGISASMVAAWTAMAAKGDPSTSKLQWPSFAANDTRGLDIGQDGVGVGAIDYSECNFWDGIWAKLGGVNISSTAQNNSGRAVSNDKDSSADAVGLSYGGGAFTGVLSSMVMILGLLL</sequence>
<comment type="caution">
    <text evidence="5">The sequence shown here is derived from an EMBL/GenBank/DDBJ whole genome shotgun (WGS) entry which is preliminary data.</text>
</comment>
<dbReference type="PROSITE" id="PS00122">
    <property type="entry name" value="CARBOXYLESTERASE_B_1"/>
    <property type="match status" value="1"/>
</dbReference>
<proteinExistence type="inferred from homology"/>
<dbReference type="InterPro" id="IPR050309">
    <property type="entry name" value="Type-B_Carboxylest/Lipase"/>
</dbReference>